<comment type="caution">
    <text evidence="4">The sequence shown here is derived from an EMBL/GenBank/DDBJ whole genome shotgun (WGS) entry which is preliminary data.</text>
</comment>
<dbReference type="InterPro" id="IPR001806">
    <property type="entry name" value="Small_GTPase"/>
</dbReference>
<dbReference type="EMBL" id="NHYE01003892">
    <property type="protein sequence ID" value="PPQ87274.1"/>
    <property type="molecule type" value="Genomic_DNA"/>
</dbReference>
<gene>
    <name evidence="4" type="ORF">CVT26_003564</name>
</gene>
<dbReference type="Gene3D" id="3.40.50.300">
    <property type="entry name" value="P-loop containing nucleotide triphosphate hydrolases"/>
    <property type="match status" value="1"/>
</dbReference>
<dbReference type="InterPro" id="IPR020849">
    <property type="entry name" value="Small_GTPase_Ras-type"/>
</dbReference>
<dbReference type="SUPFAM" id="SSF52540">
    <property type="entry name" value="P-loop containing nucleoside triphosphate hydrolases"/>
    <property type="match status" value="1"/>
</dbReference>
<keyword evidence="5" id="KW-1185">Reference proteome</keyword>
<dbReference type="GO" id="GO:0005525">
    <property type="term" value="F:GTP binding"/>
    <property type="evidence" value="ECO:0007669"/>
    <property type="project" value="UniProtKB-KW"/>
</dbReference>
<dbReference type="SMART" id="SM00174">
    <property type="entry name" value="RHO"/>
    <property type="match status" value="1"/>
</dbReference>
<accession>A0A409X999</accession>
<dbReference type="PRINTS" id="PR00449">
    <property type="entry name" value="RASTRNSFRMNG"/>
</dbReference>
<evidence type="ECO:0000256" key="1">
    <source>
        <dbReference type="ARBA" id="ARBA00004342"/>
    </source>
</evidence>
<dbReference type="SMART" id="SM00173">
    <property type="entry name" value="RAS"/>
    <property type="match status" value="1"/>
</dbReference>
<dbReference type="PANTHER" id="PTHR24070">
    <property type="entry name" value="RAS, DI-RAS, AND RHEB FAMILY MEMBERS OF SMALL GTPASE SUPERFAMILY"/>
    <property type="match status" value="1"/>
</dbReference>
<evidence type="ECO:0000313" key="5">
    <source>
        <dbReference type="Proteomes" id="UP000284706"/>
    </source>
</evidence>
<name>A0A409X999_9AGAR</name>
<evidence type="ECO:0000313" key="4">
    <source>
        <dbReference type="EMBL" id="PPQ87274.1"/>
    </source>
</evidence>
<dbReference type="GO" id="GO:0007165">
    <property type="term" value="P:signal transduction"/>
    <property type="evidence" value="ECO:0007669"/>
    <property type="project" value="InterPro"/>
</dbReference>
<keyword evidence="2" id="KW-0547">Nucleotide-binding</keyword>
<dbReference type="InParanoid" id="A0A409X999"/>
<dbReference type="AlphaFoldDB" id="A0A409X999"/>
<comment type="subcellular location">
    <subcellularLocation>
        <location evidence="1">Cell membrane</location>
        <topology evidence="1">Lipid-anchor</topology>
        <orientation evidence="1">Cytoplasmic side</orientation>
    </subcellularLocation>
</comment>
<dbReference type="InterPro" id="IPR027417">
    <property type="entry name" value="P-loop_NTPase"/>
</dbReference>
<dbReference type="GO" id="GO:0005886">
    <property type="term" value="C:plasma membrane"/>
    <property type="evidence" value="ECO:0007669"/>
    <property type="project" value="UniProtKB-SubCell"/>
</dbReference>
<dbReference type="SMART" id="SM00175">
    <property type="entry name" value="RAB"/>
    <property type="match status" value="1"/>
</dbReference>
<dbReference type="STRING" id="231916.A0A409X999"/>
<organism evidence="4 5">
    <name type="scientific">Gymnopilus dilepis</name>
    <dbReference type="NCBI Taxonomy" id="231916"/>
    <lineage>
        <taxon>Eukaryota</taxon>
        <taxon>Fungi</taxon>
        <taxon>Dikarya</taxon>
        <taxon>Basidiomycota</taxon>
        <taxon>Agaricomycotina</taxon>
        <taxon>Agaricomycetes</taxon>
        <taxon>Agaricomycetidae</taxon>
        <taxon>Agaricales</taxon>
        <taxon>Agaricineae</taxon>
        <taxon>Hymenogastraceae</taxon>
        <taxon>Gymnopilus</taxon>
    </lineage>
</organism>
<dbReference type="GO" id="GO:0003924">
    <property type="term" value="F:GTPase activity"/>
    <property type="evidence" value="ECO:0007669"/>
    <property type="project" value="InterPro"/>
</dbReference>
<protein>
    <submittedName>
        <fullName evidence="4">Uncharacterized protein</fullName>
    </submittedName>
</protein>
<dbReference type="OrthoDB" id="6060069at2759"/>
<evidence type="ECO:0000256" key="3">
    <source>
        <dbReference type="ARBA" id="ARBA00023134"/>
    </source>
</evidence>
<dbReference type="Proteomes" id="UP000284706">
    <property type="component" value="Unassembled WGS sequence"/>
</dbReference>
<sequence length="193" mass="21282">MRTVKIVLVGSKDIGKTALCVAFVCGTLRKNDTDRTAPPTFNPSVEDAVYQKVANIDGELVLLRIFDLQLKENGAFDWEIVRQADVVFLTYASNSISTYVYMRNQRNVIVSHCRPGAVFRLVATRQDEPSQVPHACGERVARAIGARFVATSYESPSTITDLFIQSARAALQGEDDVEEGFGMLSVCNVCIIM</sequence>
<evidence type="ECO:0000256" key="2">
    <source>
        <dbReference type="ARBA" id="ARBA00022741"/>
    </source>
</evidence>
<proteinExistence type="predicted"/>
<keyword evidence="3" id="KW-0342">GTP-binding</keyword>
<reference evidence="4 5" key="1">
    <citation type="journal article" date="2018" name="Evol. Lett.">
        <title>Horizontal gene cluster transfer increased hallucinogenic mushroom diversity.</title>
        <authorList>
            <person name="Reynolds H.T."/>
            <person name="Vijayakumar V."/>
            <person name="Gluck-Thaler E."/>
            <person name="Korotkin H.B."/>
            <person name="Matheny P.B."/>
            <person name="Slot J.C."/>
        </authorList>
    </citation>
    <scope>NUCLEOTIDE SEQUENCE [LARGE SCALE GENOMIC DNA]</scope>
    <source>
        <strain evidence="4 5">SRW20</strain>
    </source>
</reference>
<dbReference type="Pfam" id="PF00071">
    <property type="entry name" value="Ras"/>
    <property type="match status" value="1"/>
</dbReference>
<dbReference type="PROSITE" id="PS51419">
    <property type="entry name" value="RAB"/>
    <property type="match status" value="1"/>
</dbReference>